<evidence type="ECO:0000256" key="2">
    <source>
        <dbReference type="SAM" id="MobiDB-lite"/>
    </source>
</evidence>
<evidence type="ECO:0000313" key="4">
    <source>
        <dbReference type="EMBL" id="CAL1160485.1"/>
    </source>
</evidence>
<dbReference type="EMBL" id="CAMXCT010003968">
    <property type="protein sequence ID" value="CAI4007110.1"/>
    <property type="molecule type" value="Genomic_DNA"/>
</dbReference>
<comment type="caution">
    <text evidence="3">The sequence shown here is derived from an EMBL/GenBank/DDBJ whole genome shotgun (WGS) entry which is preliminary data.</text>
</comment>
<feature type="coiled-coil region" evidence="1">
    <location>
        <begin position="395"/>
        <end position="435"/>
    </location>
</feature>
<dbReference type="OrthoDB" id="438959at2759"/>
<feature type="compositionally biased region" description="Low complexity" evidence="2">
    <location>
        <begin position="271"/>
        <end position="281"/>
    </location>
</feature>
<sequence>MAIPPQLVLRMAQAERRAASPPRGIERMVSMPNRRSTDGINFERSSPTSAHRPVARPMAQVPQHMPQHMHGVPMDGRPRVLHASHVAPPGQWSSPRMAPLSSTARTQLNAAPCLASPRPLQEAAALDMLSRSSRELQVPPGVVGHVGLYQNARASIVTGPPALWGGSPPLSPRFAVSPRGYQAAYQAERPGGPANAANGLWEQHRLQAMQQLRRTQGTQGEAKHQGHQGHQGYILEAEPSQRYIIPVGHQPTSHLVPAEPSLDASTKRSEAAAAATAAVLAPEVRQMERPEAREAPKQGSGPSPPREKSYSTPGLAESPRPEAVEEPLQATSQLVADRAPASEVPTLDLGQQPVEAEAGGQSGQEEPERKSASFDSPRDACNKNPGKATELMDRIAQLEAQVSDRATLLARLNRQQAQLDRLEALAEENASLRTQLRRRGAAKGDTPPMSARGELSRERGAVETPTMARRFRTAPGEVQTHADAPVVLTARSPRPEGKVAMVEKTLAELEKALGLQGQPGSKQIILET</sequence>
<evidence type="ECO:0000256" key="1">
    <source>
        <dbReference type="SAM" id="Coils"/>
    </source>
</evidence>
<dbReference type="EMBL" id="CAMXCT030003968">
    <property type="protein sequence ID" value="CAL4794422.1"/>
    <property type="molecule type" value="Genomic_DNA"/>
</dbReference>
<feature type="region of interest" description="Disordered" evidence="2">
    <location>
        <begin position="437"/>
        <end position="463"/>
    </location>
</feature>
<keyword evidence="5" id="KW-1185">Reference proteome</keyword>
<accession>A0A9P1DCR0</accession>
<reference evidence="4" key="2">
    <citation type="submission" date="2024-04" db="EMBL/GenBank/DDBJ databases">
        <authorList>
            <person name="Chen Y."/>
            <person name="Shah S."/>
            <person name="Dougan E. K."/>
            <person name="Thang M."/>
            <person name="Chan C."/>
        </authorList>
    </citation>
    <scope>NUCLEOTIDE SEQUENCE [LARGE SCALE GENOMIC DNA]</scope>
</reference>
<proteinExistence type="predicted"/>
<gene>
    <name evidence="3" type="ORF">C1SCF055_LOCUS32686</name>
</gene>
<protein>
    <submittedName>
        <fullName evidence="3">Uncharacterized protein</fullName>
    </submittedName>
</protein>
<feature type="region of interest" description="Disordered" evidence="2">
    <location>
        <begin position="251"/>
        <end position="331"/>
    </location>
</feature>
<evidence type="ECO:0000313" key="5">
    <source>
        <dbReference type="Proteomes" id="UP001152797"/>
    </source>
</evidence>
<reference evidence="3" key="1">
    <citation type="submission" date="2022-10" db="EMBL/GenBank/DDBJ databases">
        <authorList>
            <person name="Chen Y."/>
            <person name="Dougan E. K."/>
            <person name="Chan C."/>
            <person name="Rhodes N."/>
            <person name="Thang M."/>
        </authorList>
    </citation>
    <scope>NUCLEOTIDE SEQUENCE</scope>
</reference>
<name>A0A9P1DCR0_9DINO</name>
<organism evidence="3">
    <name type="scientific">Cladocopium goreaui</name>
    <dbReference type="NCBI Taxonomy" id="2562237"/>
    <lineage>
        <taxon>Eukaryota</taxon>
        <taxon>Sar</taxon>
        <taxon>Alveolata</taxon>
        <taxon>Dinophyceae</taxon>
        <taxon>Suessiales</taxon>
        <taxon>Symbiodiniaceae</taxon>
        <taxon>Cladocopium</taxon>
    </lineage>
</organism>
<feature type="compositionally biased region" description="Basic and acidic residues" evidence="2">
    <location>
        <begin position="285"/>
        <end position="296"/>
    </location>
</feature>
<dbReference type="Proteomes" id="UP001152797">
    <property type="component" value="Unassembled WGS sequence"/>
</dbReference>
<evidence type="ECO:0000313" key="3">
    <source>
        <dbReference type="EMBL" id="CAI4007110.1"/>
    </source>
</evidence>
<feature type="region of interest" description="Disordered" evidence="2">
    <location>
        <begin position="343"/>
        <end position="386"/>
    </location>
</feature>
<feature type="region of interest" description="Disordered" evidence="2">
    <location>
        <begin position="13"/>
        <end position="57"/>
    </location>
</feature>
<feature type="compositionally biased region" description="Basic and acidic residues" evidence="2">
    <location>
        <begin position="366"/>
        <end position="381"/>
    </location>
</feature>
<dbReference type="EMBL" id="CAMXCT020003968">
    <property type="protein sequence ID" value="CAL1160485.1"/>
    <property type="molecule type" value="Genomic_DNA"/>
</dbReference>
<dbReference type="AlphaFoldDB" id="A0A9P1DCR0"/>
<keyword evidence="1" id="KW-0175">Coiled coil</keyword>